<keyword evidence="2" id="KW-0007">Acetylation</keyword>
<dbReference type="PROSITE" id="PS50866">
    <property type="entry name" value="GOLD"/>
    <property type="match status" value="1"/>
</dbReference>
<evidence type="ECO:0000256" key="4">
    <source>
        <dbReference type="ARBA" id="ARBA00054560"/>
    </source>
</evidence>
<feature type="region of interest" description="Disordered" evidence="6">
    <location>
        <begin position="386"/>
        <end position="446"/>
    </location>
</feature>
<dbReference type="AlphaFoldDB" id="A0A2U9CKL6"/>
<evidence type="ECO:0000256" key="5">
    <source>
        <dbReference type="ARBA" id="ARBA00072230"/>
    </source>
</evidence>
<proteinExistence type="inferred from homology"/>
<dbReference type="Pfam" id="PF03807">
    <property type="entry name" value="F420_oxidored"/>
    <property type="match status" value="1"/>
</dbReference>
<dbReference type="STRING" id="52904.ENSSMAP00000006476"/>
<dbReference type="Pfam" id="PF13897">
    <property type="entry name" value="GOLD_2"/>
    <property type="match status" value="1"/>
</dbReference>
<dbReference type="InterPro" id="IPR052269">
    <property type="entry name" value="Golgi-PI4KB_interaction"/>
</dbReference>
<dbReference type="SUPFAM" id="SSF101576">
    <property type="entry name" value="Supernatant protein factor (SPF), C-terminal domain"/>
    <property type="match status" value="1"/>
</dbReference>
<feature type="compositionally biased region" description="Basic and acidic residues" evidence="6">
    <location>
        <begin position="408"/>
        <end position="425"/>
    </location>
</feature>
<evidence type="ECO:0000313" key="9">
    <source>
        <dbReference type="Proteomes" id="UP000246464"/>
    </source>
</evidence>
<dbReference type="InterPro" id="IPR036598">
    <property type="entry name" value="GOLD_dom_sf"/>
</dbReference>
<comment type="function">
    <text evidence="4">Probable oxidoreductase.</text>
</comment>
<dbReference type="GO" id="GO:0016491">
    <property type="term" value="F:oxidoreductase activity"/>
    <property type="evidence" value="ECO:0007669"/>
    <property type="project" value="UniProtKB-KW"/>
</dbReference>
<reference evidence="8 9" key="1">
    <citation type="submission" date="2017-12" db="EMBL/GenBank/DDBJ databases">
        <title>Integrating genomic resources of turbot (Scophthalmus maximus) in depth evaluation of genetic and physical mapping variation across individuals.</title>
        <authorList>
            <person name="Martinez P."/>
        </authorList>
    </citation>
    <scope>NUCLEOTIDE SEQUENCE [LARGE SCALE GENOMIC DNA]</scope>
</reference>
<dbReference type="EMBL" id="CP026259">
    <property type="protein sequence ID" value="AWP16570.1"/>
    <property type="molecule type" value="Genomic_DNA"/>
</dbReference>
<sequence>MEDVAAGLKSLSFESGLGAEEKELLHLRARAAGLAFCRCAHALYLCELVRSLRYRCAIRGQTADRATEEAPGGDGDLCVGILGAGHQGKQLLLSLLEMTDIQPAHVKVSTRRPELAVGFVQTGVECFFDNSRLAAWADVLFLCCLPFHLPKVCAELRSHLSEHCLVYSFISAVPVTRLAELLGHNFILKPQYDFVGGDTADVWLSCTAVSTALKDPLLIDASCPLAMSGGISLSLNWACAVLYTLLNICTSASLRSSDALSLINELFQEKWMHAVQLNTESFISSSYAASLRGDEPFPWISLTEAQTKETPLLRFLSSNKLMQQCFSAAYKSLLLDESETTSRYHIISVACRATQTEVFAFAFTAMERLEDTSELQSRLSSLSFSSFPGVTSKQSDDRPLDSITQPTDRADMDEIKEDSGQRSEGNEEVPAEPAPGDGGEENNSAGSCQLSAEMKTQMPPLNPPTTWTSATLKELKAKLRLDKDSVVTVYRGDIMTVHVPTVPEAKRVCWEFATDGYDIGFGIYFDWTPVTNRSITVHISESSDDEDEEEEMEGPVSNGDVEKGSKTQSNSNLAEILPVYRQDSHLSVYGGSHDFPGEGTYLLKFDNSYSLWRNKTLYYRVYYSA</sequence>
<evidence type="ECO:0000256" key="3">
    <source>
        <dbReference type="ARBA" id="ARBA00023002"/>
    </source>
</evidence>
<feature type="domain" description="GOLD" evidence="7">
    <location>
        <begin position="468"/>
        <end position="623"/>
    </location>
</feature>
<protein>
    <recommendedName>
        <fullName evidence="5">NADP-dependent oxidoreductase domain-containing protein 1</fullName>
    </recommendedName>
</protein>
<keyword evidence="9" id="KW-1185">Reference proteome</keyword>
<keyword evidence="3" id="KW-0560">Oxidoreductase</keyword>
<feature type="compositionally biased region" description="Acidic residues" evidence="6">
    <location>
        <begin position="542"/>
        <end position="553"/>
    </location>
</feature>
<evidence type="ECO:0000256" key="2">
    <source>
        <dbReference type="ARBA" id="ARBA00022990"/>
    </source>
</evidence>
<accession>A0A2U9CKL6</accession>
<dbReference type="InterPro" id="IPR009038">
    <property type="entry name" value="GOLD_dom"/>
</dbReference>
<evidence type="ECO:0000259" key="7">
    <source>
        <dbReference type="PROSITE" id="PS50866"/>
    </source>
</evidence>
<evidence type="ECO:0000313" key="8">
    <source>
        <dbReference type="EMBL" id="AWP16570.1"/>
    </source>
</evidence>
<gene>
    <name evidence="8" type="ORF">SMAX5B_000312</name>
</gene>
<dbReference type="GO" id="GO:0000139">
    <property type="term" value="C:Golgi membrane"/>
    <property type="evidence" value="ECO:0007669"/>
    <property type="project" value="TreeGrafter"/>
</dbReference>
<dbReference type="InterPro" id="IPR028939">
    <property type="entry name" value="P5C_Rdtase_cat_N"/>
</dbReference>
<dbReference type="InterPro" id="IPR036291">
    <property type="entry name" value="NAD(P)-bd_dom_sf"/>
</dbReference>
<feature type="region of interest" description="Disordered" evidence="6">
    <location>
        <begin position="540"/>
        <end position="568"/>
    </location>
</feature>
<evidence type="ECO:0000256" key="1">
    <source>
        <dbReference type="ARBA" id="ARBA00005525"/>
    </source>
</evidence>
<dbReference type="FunFam" id="3.40.50.720:FF:000447">
    <property type="entry name" value="NADP dependent oxidoreductase domain containing 1"/>
    <property type="match status" value="1"/>
</dbReference>
<dbReference type="SUPFAM" id="SSF51735">
    <property type="entry name" value="NAD(P)-binding Rossmann-fold domains"/>
    <property type="match status" value="1"/>
</dbReference>
<comment type="similarity">
    <text evidence="1">Belongs to the pyrroline-5-carboxylate reductase family.</text>
</comment>
<dbReference type="Proteomes" id="UP000246464">
    <property type="component" value="Chromosome 17"/>
</dbReference>
<dbReference type="PANTHER" id="PTHR22973">
    <property type="entry name" value="LD35087P"/>
    <property type="match status" value="1"/>
</dbReference>
<dbReference type="PANTHER" id="PTHR22973:SF3">
    <property type="entry name" value="PROTEIN TMED8"/>
    <property type="match status" value="1"/>
</dbReference>
<dbReference type="Gene3D" id="2.60.120.680">
    <property type="entry name" value="GOLD domain"/>
    <property type="match status" value="1"/>
</dbReference>
<organism evidence="8 9">
    <name type="scientific">Scophthalmus maximus</name>
    <name type="common">Turbot</name>
    <name type="synonym">Psetta maxima</name>
    <dbReference type="NCBI Taxonomy" id="52904"/>
    <lineage>
        <taxon>Eukaryota</taxon>
        <taxon>Metazoa</taxon>
        <taxon>Chordata</taxon>
        <taxon>Craniata</taxon>
        <taxon>Vertebrata</taxon>
        <taxon>Euteleostomi</taxon>
        <taxon>Actinopterygii</taxon>
        <taxon>Neopterygii</taxon>
        <taxon>Teleostei</taxon>
        <taxon>Neoteleostei</taxon>
        <taxon>Acanthomorphata</taxon>
        <taxon>Carangaria</taxon>
        <taxon>Pleuronectiformes</taxon>
        <taxon>Pleuronectoidei</taxon>
        <taxon>Scophthalmidae</taxon>
        <taxon>Scophthalmus</taxon>
    </lineage>
</organism>
<dbReference type="Gene3D" id="3.40.50.720">
    <property type="entry name" value="NAD(P)-binding Rossmann-like Domain"/>
    <property type="match status" value="1"/>
</dbReference>
<name>A0A2U9CKL6_SCOMX</name>
<evidence type="ECO:0000256" key="6">
    <source>
        <dbReference type="SAM" id="MobiDB-lite"/>
    </source>
</evidence>